<organism evidence="1 2">
    <name type="scientific">Petrolisthes manimaculis</name>
    <dbReference type="NCBI Taxonomy" id="1843537"/>
    <lineage>
        <taxon>Eukaryota</taxon>
        <taxon>Metazoa</taxon>
        <taxon>Ecdysozoa</taxon>
        <taxon>Arthropoda</taxon>
        <taxon>Crustacea</taxon>
        <taxon>Multicrustacea</taxon>
        <taxon>Malacostraca</taxon>
        <taxon>Eumalacostraca</taxon>
        <taxon>Eucarida</taxon>
        <taxon>Decapoda</taxon>
        <taxon>Pleocyemata</taxon>
        <taxon>Anomura</taxon>
        <taxon>Galatheoidea</taxon>
        <taxon>Porcellanidae</taxon>
        <taxon>Petrolisthes</taxon>
    </lineage>
</organism>
<evidence type="ECO:0000313" key="2">
    <source>
        <dbReference type="Proteomes" id="UP001292094"/>
    </source>
</evidence>
<reference evidence="1" key="1">
    <citation type="submission" date="2023-11" db="EMBL/GenBank/DDBJ databases">
        <title>Genome assemblies of two species of porcelain crab, Petrolisthes cinctipes and Petrolisthes manimaculis (Anomura: Porcellanidae).</title>
        <authorList>
            <person name="Angst P."/>
        </authorList>
    </citation>
    <scope>NUCLEOTIDE SEQUENCE</scope>
    <source>
        <strain evidence="1">PB745_02</strain>
        <tissue evidence="1">Gill</tissue>
    </source>
</reference>
<name>A0AAE1Q2D0_9EUCA</name>
<gene>
    <name evidence="1" type="ORF">Pmani_010596</name>
</gene>
<keyword evidence="2" id="KW-1185">Reference proteome</keyword>
<comment type="caution">
    <text evidence="1">The sequence shown here is derived from an EMBL/GenBank/DDBJ whole genome shotgun (WGS) entry which is preliminary data.</text>
</comment>
<sequence>MLMGAEQDKWVTRDEVNSLKSGVISHGVKRECLEACTYYGMSRVPLQSYPVAPLKIRPVSLAREKQKWKGGGIRGKGTGHVRLE</sequence>
<protein>
    <submittedName>
        <fullName evidence="1">Uncharacterized protein</fullName>
    </submittedName>
</protein>
<accession>A0AAE1Q2D0</accession>
<proteinExistence type="predicted"/>
<dbReference type="EMBL" id="JAWZYT010000839">
    <property type="protein sequence ID" value="KAK4318401.1"/>
    <property type="molecule type" value="Genomic_DNA"/>
</dbReference>
<dbReference type="AlphaFoldDB" id="A0AAE1Q2D0"/>
<dbReference type="Proteomes" id="UP001292094">
    <property type="component" value="Unassembled WGS sequence"/>
</dbReference>
<evidence type="ECO:0000313" key="1">
    <source>
        <dbReference type="EMBL" id="KAK4318401.1"/>
    </source>
</evidence>